<comment type="subcellular location">
    <subcellularLocation>
        <location evidence="8">Cytoplasm</location>
    </subcellularLocation>
</comment>
<dbReference type="EC" id="2.7.8.7" evidence="8"/>
<dbReference type="EMBL" id="CP022685">
    <property type="protein sequence ID" value="ATL29850.1"/>
    <property type="molecule type" value="Genomic_DNA"/>
</dbReference>
<dbReference type="NCBIfam" id="TIGR00516">
    <property type="entry name" value="acpS"/>
    <property type="match status" value="1"/>
</dbReference>
<dbReference type="Proteomes" id="UP000221011">
    <property type="component" value="Chromosome"/>
</dbReference>
<dbReference type="Pfam" id="PF01648">
    <property type="entry name" value="ACPS"/>
    <property type="match status" value="1"/>
</dbReference>
<dbReference type="GO" id="GO:0000287">
    <property type="term" value="F:magnesium ion binding"/>
    <property type="evidence" value="ECO:0007669"/>
    <property type="project" value="UniProtKB-UniRule"/>
</dbReference>
<dbReference type="GO" id="GO:0005737">
    <property type="term" value="C:cytoplasm"/>
    <property type="evidence" value="ECO:0007669"/>
    <property type="project" value="UniProtKB-SubCell"/>
</dbReference>
<feature type="domain" description="4'-phosphopantetheinyl transferase" evidence="9">
    <location>
        <begin position="10"/>
        <end position="106"/>
    </location>
</feature>
<protein>
    <recommendedName>
        <fullName evidence="8">Holo-[acyl-carrier-protein] synthase</fullName>
        <shortName evidence="8">Holo-ACP synthase</shortName>
        <ecNumber evidence="8">2.7.8.7</ecNumber>
    </recommendedName>
    <alternativeName>
        <fullName evidence="8">4'-phosphopantetheinyl transferase AcpS</fullName>
    </alternativeName>
</protein>
<keyword evidence="2 8" id="KW-0808">Transferase</keyword>
<comment type="function">
    <text evidence="8">Transfers the 4'-phosphopantetheine moiety from coenzyme A to a Ser of acyl-carrier-protein.</text>
</comment>
<evidence type="ECO:0000313" key="10">
    <source>
        <dbReference type="EMBL" id="ATL29850.1"/>
    </source>
</evidence>
<dbReference type="InterPro" id="IPR037143">
    <property type="entry name" value="4-PPantetheinyl_Trfase_dom_sf"/>
</dbReference>
<evidence type="ECO:0000256" key="3">
    <source>
        <dbReference type="ARBA" id="ARBA00022723"/>
    </source>
</evidence>
<dbReference type="Gene3D" id="3.90.470.20">
    <property type="entry name" value="4'-phosphopantetheinyl transferase domain"/>
    <property type="match status" value="1"/>
</dbReference>
<dbReference type="InterPro" id="IPR002582">
    <property type="entry name" value="ACPS"/>
</dbReference>
<accession>A0A291QDH0</accession>
<comment type="similarity">
    <text evidence="8">Belongs to the P-Pant transferase superfamily. AcpS family.</text>
</comment>
<keyword evidence="5 8" id="KW-0460">Magnesium</keyword>
<dbReference type="AlphaFoldDB" id="A0A291QDH0"/>
<feature type="binding site" evidence="8">
    <location>
        <position position="14"/>
    </location>
    <ligand>
        <name>Mg(2+)</name>
        <dbReference type="ChEBI" id="CHEBI:18420"/>
    </ligand>
</feature>
<gene>
    <name evidence="8" type="primary">acpS</name>
    <name evidence="10" type="ORF">KY5_4832</name>
</gene>
<evidence type="ECO:0000256" key="7">
    <source>
        <dbReference type="ARBA" id="ARBA00023160"/>
    </source>
</evidence>
<reference evidence="10 11" key="1">
    <citation type="submission" date="2017-08" db="EMBL/GenBank/DDBJ databases">
        <title>Complete Genome Sequence of Streptomyces formicae KY5, the formicamycin producer.</title>
        <authorList>
            <person name="Holmes N.A."/>
            <person name="Devine R."/>
            <person name="Qin Z."/>
            <person name="Seipke R.F."/>
            <person name="Wilkinson B."/>
            <person name="Hutchings M.I."/>
        </authorList>
    </citation>
    <scope>NUCLEOTIDE SEQUENCE [LARGE SCALE GENOMIC DNA]</scope>
    <source>
        <strain evidence="10 11">KY5</strain>
    </source>
</reference>
<evidence type="ECO:0000256" key="8">
    <source>
        <dbReference type="HAMAP-Rule" id="MF_00101"/>
    </source>
</evidence>
<dbReference type="GO" id="GO:0006633">
    <property type="term" value="P:fatty acid biosynthetic process"/>
    <property type="evidence" value="ECO:0007669"/>
    <property type="project" value="UniProtKB-UniRule"/>
</dbReference>
<sequence length="128" mass="13263">MCHAEPVIIGVGIDVAEIERFGAALARTPGMAERLFVTGELLLPSGERRGVASLAARFAAKEALAKALGAPGGLRWTDAEVWVEESGQPRVRVRGSVAERAAALGVRGWHVSLSHDAGVASAVVIAEG</sequence>
<keyword evidence="7 8" id="KW-0275">Fatty acid biosynthesis</keyword>
<keyword evidence="11" id="KW-1185">Reference proteome</keyword>
<dbReference type="HAMAP" id="MF_00101">
    <property type="entry name" value="AcpS"/>
    <property type="match status" value="1"/>
</dbReference>
<organism evidence="10 11">
    <name type="scientific">Streptomyces formicae</name>
    <dbReference type="NCBI Taxonomy" id="1616117"/>
    <lineage>
        <taxon>Bacteria</taxon>
        <taxon>Bacillati</taxon>
        <taxon>Actinomycetota</taxon>
        <taxon>Actinomycetes</taxon>
        <taxon>Kitasatosporales</taxon>
        <taxon>Streptomycetaceae</taxon>
        <taxon>Streptomyces</taxon>
    </lineage>
</organism>
<evidence type="ECO:0000256" key="5">
    <source>
        <dbReference type="ARBA" id="ARBA00022842"/>
    </source>
</evidence>
<evidence type="ECO:0000256" key="4">
    <source>
        <dbReference type="ARBA" id="ARBA00022832"/>
    </source>
</evidence>
<evidence type="ECO:0000256" key="2">
    <source>
        <dbReference type="ARBA" id="ARBA00022679"/>
    </source>
</evidence>
<keyword evidence="6 8" id="KW-0443">Lipid metabolism</keyword>
<dbReference type="GO" id="GO:0008897">
    <property type="term" value="F:holo-[acyl-carrier-protein] synthase activity"/>
    <property type="evidence" value="ECO:0007669"/>
    <property type="project" value="UniProtKB-UniRule"/>
</dbReference>
<dbReference type="KEGG" id="sfk:KY5_4832"/>
<dbReference type="InterPro" id="IPR008278">
    <property type="entry name" value="4-PPantetheinyl_Trfase_dom"/>
</dbReference>
<feature type="binding site" evidence="8">
    <location>
        <position position="62"/>
    </location>
    <ligand>
        <name>Mg(2+)</name>
        <dbReference type="ChEBI" id="CHEBI:18420"/>
    </ligand>
</feature>
<evidence type="ECO:0000256" key="6">
    <source>
        <dbReference type="ARBA" id="ARBA00023098"/>
    </source>
</evidence>
<comment type="catalytic activity">
    <reaction evidence="8">
        <text>apo-[ACP] + CoA = holo-[ACP] + adenosine 3',5'-bisphosphate + H(+)</text>
        <dbReference type="Rhea" id="RHEA:12068"/>
        <dbReference type="Rhea" id="RHEA-COMP:9685"/>
        <dbReference type="Rhea" id="RHEA-COMP:9690"/>
        <dbReference type="ChEBI" id="CHEBI:15378"/>
        <dbReference type="ChEBI" id="CHEBI:29999"/>
        <dbReference type="ChEBI" id="CHEBI:57287"/>
        <dbReference type="ChEBI" id="CHEBI:58343"/>
        <dbReference type="ChEBI" id="CHEBI:64479"/>
        <dbReference type="EC" id="2.7.8.7"/>
    </reaction>
</comment>
<evidence type="ECO:0000259" key="9">
    <source>
        <dbReference type="Pfam" id="PF01648"/>
    </source>
</evidence>
<evidence type="ECO:0000256" key="1">
    <source>
        <dbReference type="ARBA" id="ARBA00022516"/>
    </source>
</evidence>
<comment type="cofactor">
    <cofactor evidence="8">
        <name>Mg(2+)</name>
        <dbReference type="ChEBI" id="CHEBI:18420"/>
    </cofactor>
</comment>
<keyword evidence="8" id="KW-0963">Cytoplasm</keyword>
<dbReference type="NCBIfam" id="NF000832">
    <property type="entry name" value="PRK00070.3-2"/>
    <property type="match status" value="1"/>
</dbReference>
<keyword evidence="3 8" id="KW-0479">Metal-binding</keyword>
<dbReference type="SUPFAM" id="SSF56214">
    <property type="entry name" value="4'-phosphopantetheinyl transferase"/>
    <property type="match status" value="1"/>
</dbReference>
<keyword evidence="1 8" id="KW-0444">Lipid biosynthesis</keyword>
<dbReference type="NCBIfam" id="TIGR00556">
    <property type="entry name" value="pantethn_trn"/>
    <property type="match status" value="1"/>
</dbReference>
<proteinExistence type="inferred from homology"/>
<name>A0A291QDH0_9ACTN</name>
<keyword evidence="4 8" id="KW-0276">Fatty acid metabolism</keyword>
<evidence type="ECO:0000313" key="11">
    <source>
        <dbReference type="Proteomes" id="UP000221011"/>
    </source>
</evidence>
<dbReference type="InterPro" id="IPR004568">
    <property type="entry name" value="Ppantetheine-prot_Trfase_dom"/>
</dbReference>